<reference evidence="10 11" key="1">
    <citation type="submission" date="2020-02" db="EMBL/GenBank/DDBJ databases">
        <title>complete genome sequence of Rhodobacteraceae bacterium.</title>
        <authorList>
            <person name="Park J."/>
            <person name="Kim Y.-S."/>
            <person name="Kim K.-H."/>
        </authorList>
    </citation>
    <scope>NUCLEOTIDE SEQUENCE [LARGE SCALE GENOMIC DNA]</scope>
    <source>
        <strain evidence="10 11">RR4-56</strain>
    </source>
</reference>
<dbReference type="SUPFAM" id="SSF57863">
    <property type="entry name" value="ArfGap/RecO-like zinc finger"/>
    <property type="match status" value="1"/>
</dbReference>
<keyword evidence="4 7" id="KW-0233">DNA recombination</keyword>
<dbReference type="RefSeq" id="WP_165102529.1">
    <property type="nucleotide sequence ID" value="NZ_CP049056.1"/>
</dbReference>
<evidence type="ECO:0000313" key="10">
    <source>
        <dbReference type="EMBL" id="QIE57495.1"/>
    </source>
</evidence>
<evidence type="ECO:0000256" key="1">
    <source>
        <dbReference type="ARBA" id="ARBA00007452"/>
    </source>
</evidence>
<feature type="domain" description="DNA replication/recombination mediator RecO N-terminal" evidence="9">
    <location>
        <begin position="1"/>
        <end position="72"/>
    </location>
</feature>
<dbReference type="AlphaFoldDB" id="A0A7M3T664"/>
<dbReference type="NCBIfam" id="TIGR00613">
    <property type="entry name" value="reco"/>
    <property type="match status" value="1"/>
</dbReference>
<dbReference type="EMBL" id="CP049056">
    <property type="protein sequence ID" value="QIE57495.1"/>
    <property type="molecule type" value="Genomic_DNA"/>
</dbReference>
<gene>
    <name evidence="7 10" type="primary">recO</name>
    <name evidence="10" type="ORF">G5B40_19825</name>
</gene>
<comment type="similarity">
    <text evidence="1 7">Belongs to the RecO family.</text>
</comment>
<evidence type="ECO:0000259" key="9">
    <source>
        <dbReference type="Pfam" id="PF11967"/>
    </source>
</evidence>
<dbReference type="PANTHER" id="PTHR33991:SF1">
    <property type="entry name" value="DNA REPAIR PROTEIN RECO"/>
    <property type="match status" value="1"/>
</dbReference>
<dbReference type="Gene3D" id="2.40.50.140">
    <property type="entry name" value="Nucleic acid-binding proteins"/>
    <property type="match status" value="1"/>
</dbReference>
<dbReference type="InterPro" id="IPR037278">
    <property type="entry name" value="ARFGAP/RecO"/>
</dbReference>
<dbReference type="Pfam" id="PF02565">
    <property type="entry name" value="RecO_C"/>
    <property type="match status" value="1"/>
</dbReference>
<dbReference type="GO" id="GO:0006302">
    <property type="term" value="P:double-strand break repair"/>
    <property type="evidence" value="ECO:0007669"/>
    <property type="project" value="TreeGrafter"/>
</dbReference>
<dbReference type="KEGG" id="hdh:G5B40_19825"/>
<dbReference type="InterPro" id="IPR042242">
    <property type="entry name" value="RecO_C"/>
</dbReference>
<dbReference type="Proteomes" id="UP000503336">
    <property type="component" value="Chromosome"/>
</dbReference>
<evidence type="ECO:0000256" key="7">
    <source>
        <dbReference type="HAMAP-Rule" id="MF_00201"/>
    </source>
</evidence>
<dbReference type="InterPro" id="IPR003717">
    <property type="entry name" value="RecO"/>
</dbReference>
<dbReference type="InterPro" id="IPR022572">
    <property type="entry name" value="DNA_rep/recomb_RecO_N"/>
</dbReference>
<keyword evidence="5 7" id="KW-0234">DNA repair</keyword>
<comment type="function">
    <text evidence="7">Involved in DNA repair and RecF pathway recombination.</text>
</comment>
<feature type="compositionally biased region" description="Basic and acidic residues" evidence="8">
    <location>
        <begin position="226"/>
        <end position="249"/>
    </location>
</feature>
<dbReference type="GO" id="GO:0006310">
    <property type="term" value="P:DNA recombination"/>
    <property type="evidence" value="ECO:0007669"/>
    <property type="project" value="UniProtKB-UniRule"/>
</dbReference>
<organism evidence="10 11">
    <name type="scientific">Pikeienuella piscinae</name>
    <dbReference type="NCBI Taxonomy" id="2748098"/>
    <lineage>
        <taxon>Bacteria</taxon>
        <taxon>Pseudomonadati</taxon>
        <taxon>Pseudomonadota</taxon>
        <taxon>Alphaproteobacteria</taxon>
        <taxon>Rhodobacterales</taxon>
        <taxon>Paracoccaceae</taxon>
        <taxon>Pikeienuella</taxon>
    </lineage>
</organism>
<evidence type="ECO:0000256" key="8">
    <source>
        <dbReference type="SAM" id="MobiDB-lite"/>
    </source>
</evidence>
<feature type="region of interest" description="Disordered" evidence="8">
    <location>
        <begin position="225"/>
        <end position="249"/>
    </location>
</feature>
<evidence type="ECO:0000256" key="2">
    <source>
        <dbReference type="ARBA" id="ARBA00021310"/>
    </source>
</evidence>
<dbReference type="SUPFAM" id="SSF50249">
    <property type="entry name" value="Nucleic acid-binding proteins"/>
    <property type="match status" value="1"/>
</dbReference>
<sequence>MDWRDEGVLLTARRHGEDAAIIEVLTAAHGRHAGVVRGGSSRRMAPALQPGTQLSVEWRARLESHLGAYRVEPARSRAAALMTEGDALAAMGSVAALLCAYLPERDPHPALYAATVGLLDRLGVSADWPEAYIGWEVMLLAELGFPLDLSACAATGATDGLKWVSPRTGKAVSAAAGAPYADRLLPLPGFLAGEESDANALRAGLRMTGHFLRQWVAPGFGAETPPKARDRLVERLSRRGVGRETDLPD</sequence>
<keyword evidence="11" id="KW-1185">Reference proteome</keyword>
<evidence type="ECO:0000256" key="5">
    <source>
        <dbReference type="ARBA" id="ARBA00023204"/>
    </source>
</evidence>
<dbReference type="PANTHER" id="PTHR33991">
    <property type="entry name" value="DNA REPAIR PROTEIN RECO"/>
    <property type="match status" value="1"/>
</dbReference>
<dbReference type="GO" id="GO:0043590">
    <property type="term" value="C:bacterial nucleoid"/>
    <property type="evidence" value="ECO:0007669"/>
    <property type="project" value="TreeGrafter"/>
</dbReference>
<evidence type="ECO:0000256" key="6">
    <source>
        <dbReference type="ARBA" id="ARBA00033409"/>
    </source>
</evidence>
<protein>
    <recommendedName>
        <fullName evidence="2 7">DNA repair protein RecO</fullName>
    </recommendedName>
    <alternativeName>
        <fullName evidence="6 7">Recombination protein O</fullName>
    </alternativeName>
</protein>
<evidence type="ECO:0000256" key="4">
    <source>
        <dbReference type="ARBA" id="ARBA00023172"/>
    </source>
</evidence>
<keyword evidence="3 7" id="KW-0227">DNA damage</keyword>
<evidence type="ECO:0000256" key="3">
    <source>
        <dbReference type="ARBA" id="ARBA00022763"/>
    </source>
</evidence>
<evidence type="ECO:0000313" key="11">
    <source>
        <dbReference type="Proteomes" id="UP000503336"/>
    </source>
</evidence>
<dbReference type="Gene3D" id="1.20.1440.120">
    <property type="entry name" value="Recombination protein O, C-terminal domain"/>
    <property type="match status" value="1"/>
</dbReference>
<dbReference type="HAMAP" id="MF_00201">
    <property type="entry name" value="RecO"/>
    <property type="match status" value="1"/>
</dbReference>
<proteinExistence type="inferred from homology"/>
<name>A0A7M3T664_9RHOB</name>
<dbReference type="Pfam" id="PF11967">
    <property type="entry name" value="RecO_N"/>
    <property type="match status" value="1"/>
</dbReference>
<accession>A0A7M3T664</accession>
<dbReference type="InterPro" id="IPR012340">
    <property type="entry name" value="NA-bd_OB-fold"/>
</dbReference>